<dbReference type="PANTHER" id="PTHR23236">
    <property type="entry name" value="EUKARYOTIC TRANSLATION INITIATION FACTOR 4B/4H"/>
    <property type="match status" value="1"/>
</dbReference>
<protein>
    <recommendedName>
        <fullName evidence="7">RRM domain-containing protein</fullName>
    </recommendedName>
</protein>
<dbReference type="GO" id="GO:0005730">
    <property type="term" value="C:nucleolus"/>
    <property type="evidence" value="ECO:0007669"/>
    <property type="project" value="UniProtKB-SubCell"/>
</dbReference>
<dbReference type="InterPro" id="IPR012677">
    <property type="entry name" value="Nucleotide-bd_a/b_plait_sf"/>
</dbReference>
<dbReference type="SMART" id="SM00360">
    <property type="entry name" value="RRM"/>
    <property type="match status" value="2"/>
</dbReference>
<evidence type="ECO:0000313" key="8">
    <source>
        <dbReference type="EMBL" id="CAJ1953318.1"/>
    </source>
</evidence>
<dbReference type="Gene3D" id="3.30.70.330">
    <property type="match status" value="2"/>
</dbReference>
<dbReference type="PANTHER" id="PTHR23236:SF25">
    <property type="entry name" value="RNA-BINDING PROTEIN 34"/>
    <property type="match status" value="1"/>
</dbReference>
<feature type="compositionally biased region" description="Basic and acidic residues" evidence="6">
    <location>
        <begin position="48"/>
        <end position="57"/>
    </location>
</feature>
<evidence type="ECO:0000256" key="4">
    <source>
        <dbReference type="ARBA" id="ARBA00023242"/>
    </source>
</evidence>
<comment type="similarity">
    <text evidence="2">Belongs to the RRM RBM34 family.</text>
</comment>
<dbReference type="InterPro" id="IPR000504">
    <property type="entry name" value="RRM_dom"/>
</dbReference>
<feature type="compositionally biased region" description="Basic and acidic residues" evidence="6">
    <location>
        <begin position="80"/>
        <end position="92"/>
    </location>
</feature>
<feature type="compositionally biased region" description="Basic and acidic residues" evidence="6">
    <location>
        <begin position="10"/>
        <end position="20"/>
    </location>
</feature>
<comment type="subcellular location">
    <subcellularLocation>
        <location evidence="1">Nucleus</location>
        <location evidence="1">Nucleolus</location>
    </subcellularLocation>
</comment>
<organism evidence="8 9">
    <name type="scientific">Cylindrotheca closterium</name>
    <dbReference type="NCBI Taxonomy" id="2856"/>
    <lineage>
        <taxon>Eukaryota</taxon>
        <taxon>Sar</taxon>
        <taxon>Stramenopiles</taxon>
        <taxon>Ochrophyta</taxon>
        <taxon>Bacillariophyta</taxon>
        <taxon>Bacillariophyceae</taxon>
        <taxon>Bacillariophycidae</taxon>
        <taxon>Bacillariales</taxon>
        <taxon>Bacillariaceae</taxon>
        <taxon>Cylindrotheca</taxon>
    </lineage>
</organism>
<evidence type="ECO:0000256" key="3">
    <source>
        <dbReference type="ARBA" id="ARBA00022884"/>
    </source>
</evidence>
<dbReference type="Proteomes" id="UP001295423">
    <property type="component" value="Unassembled WGS sequence"/>
</dbReference>
<keyword evidence="4" id="KW-0539">Nucleus</keyword>
<reference evidence="8" key="1">
    <citation type="submission" date="2023-08" db="EMBL/GenBank/DDBJ databases">
        <authorList>
            <person name="Audoor S."/>
            <person name="Bilcke G."/>
        </authorList>
    </citation>
    <scope>NUCLEOTIDE SEQUENCE</scope>
</reference>
<dbReference type="AlphaFoldDB" id="A0AAD2JI99"/>
<dbReference type="PROSITE" id="PS50102">
    <property type="entry name" value="RRM"/>
    <property type="match status" value="2"/>
</dbReference>
<evidence type="ECO:0000313" key="9">
    <source>
        <dbReference type="Proteomes" id="UP001295423"/>
    </source>
</evidence>
<accession>A0AAD2JI99</accession>
<sequence>MSLLGSIFGDDSKSKKDKGELSNLFQNKAELPDRPNHEPVSTINAKRKLNDGVEPESKRKRKPRKKDKDQIEGTDGDGETTEKDGTKAADGKEEMEDEETEKNKDRTIFVGNLPLATTTRKSLSALFKDCGPIASTRIRSIPVKGIKLPQERAGDQNLMRKVCANTNQVDETLKDTVTGYVVFKTIESVEKALEINNKKIGGRRIRVDRASPTIDPSRSVFIGNLPYGAEESSLQDHFVKGCALDMGDVVAARIIRDKDTHQCKGFGYVLFREKNMIPAALKLHDTVYMKKQLRVLVCGKRLKGRKGEPTIANKKKAEEKEKVTVGAFRRLLSKQQKEASEINKRKRGQKKAGVVNKGTGVSKRAALEKKVDKRVKKLQKRASKGMGKAKR</sequence>
<evidence type="ECO:0000256" key="5">
    <source>
        <dbReference type="PROSITE-ProRule" id="PRU00176"/>
    </source>
</evidence>
<name>A0AAD2JI99_9STRA</name>
<dbReference type="SUPFAM" id="SSF54928">
    <property type="entry name" value="RNA-binding domain, RBD"/>
    <property type="match status" value="2"/>
</dbReference>
<proteinExistence type="inferred from homology"/>
<feature type="compositionally biased region" description="Basic residues" evidence="6">
    <location>
        <begin position="372"/>
        <end position="391"/>
    </location>
</feature>
<dbReference type="CDD" id="cd12394">
    <property type="entry name" value="RRM1_RBM34"/>
    <property type="match status" value="1"/>
</dbReference>
<comment type="caution">
    <text evidence="8">The sequence shown here is derived from an EMBL/GenBank/DDBJ whole genome shotgun (WGS) entry which is preliminary data.</text>
</comment>
<feature type="domain" description="RRM" evidence="7">
    <location>
        <begin position="218"/>
        <end position="295"/>
    </location>
</feature>
<evidence type="ECO:0000256" key="1">
    <source>
        <dbReference type="ARBA" id="ARBA00004604"/>
    </source>
</evidence>
<dbReference type="GO" id="GO:0003723">
    <property type="term" value="F:RNA binding"/>
    <property type="evidence" value="ECO:0007669"/>
    <property type="project" value="UniProtKB-UniRule"/>
</dbReference>
<dbReference type="Pfam" id="PF00076">
    <property type="entry name" value="RRM_1"/>
    <property type="match status" value="1"/>
</dbReference>
<gene>
    <name evidence="8" type="ORF">CYCCA115_LOCUS13970</name>
</gene>
<feature type="region of interest" description="Disordered" evidence="6">
    <location>
        <begin position="336"/>
        <end position="391"/>
    </location>
</feature>
<keyword evidence="3 5" id="KW-0694">RNA-binding</keyword>
<keyword evidence="9" id="KW-1185">Reference proteome</keyword>
<dbReference type="EMBL" id="CAKOGP040001825">
    <property type="protein sequence ID" value="CAJ1953318.1"/>
    <property type="molecule type" value="Genomic_DNA"/>
</dbReference>
<feature type="domain" description="RRM" evidence="7">
    <location>
        <begin position="106"/>
        <end position="212"/>
    </location>
</feature>
<evidence type="ECO:0000256" key="2">
    <source>
        <dbReference type="ARBA" id="ARBA00007077"/>
    </source>
</evidence>
<evidence type="ECO:0000259" key="7">
    <source>
        <dbReference type="PROSITE" id="PS50102"/>
    </source>
</evidence>
<feature type="region of interest" description="Disordered" evidence="6">
    <location>
        <begin position="1"/>
        <end position="106"/>
    </location>
</feature>
<evidence type="ECO:0000256" key="6">
    <source>
        <dbReference type="SAM" id="MobiDB-lite"/>
    </source>
</evidence>
<dbReference type="InterPro" id="IPR035979">
    <property type="entry name" value="RBD_domain_sf"/>
</dbReference>